<comment type="caution">
    <text evidence="2">The sequence shown here is derived from an EMBL/GenBank/DDBJ whole genome shotgun (WGS) entry which is preliminary data.</text>
</comment>
<dbReference type="Gene3D" id="3.20.20.240">
    <property type="entry name" value="Methylmalonyl-CoA mutase"/>
    <property type="match status" value="1"/>
</dbReference>
<protein>
    <submittedName>
        <fullName evidence="2">Uncharacterized protein</fullName>
    </submittedName>
</protein>
<dbReference type="EMBL" id="MWQO01000059">
    <property type="protein sequence ID" value="THD07537.1"/>
    <property type="molecule type" value="Genomic_DNA"/>
</dbReference>
<organism evidence="2 3">
    <name type="scientific">Metallibacterium scheffleri</name>
    <dbReference type="NCBI Taxonomy" id="993689"/>
    <lineage>
        <taxon>Bacteria</taxon>
        <taxon>Pseudomonadati</taxon>
        <taxon>Pseudomonadota</taxon>
        <taxon>Gammaproteobacteria</taxon>
        <taxon>Lysobacterales</taxon>
        <taxon>Rhodanobacteraceae</taxon>
        <taxon>Metallibacterium</taxon>
    </lineage>
</organism>
<dbReference type="OrthoDB" id="9554298at2"/>
<gene>
    <name evidence="2" type="ORF">B1806_14645</name>
</gene>
<feature type="compositionally biased region" description="Basic and acidic residues" evidence="1">
    <location>
        <begin position="1"/>
        <end position="13"/>
    </location>
</feature>
<dbReference type="RefSeq" id="WP_081129099.1">
    <property type="nucleotide sequence ID" value="NZ_LDOS01000002.1"/>
</dbReference>
<dbReference type="AlphaFoldDB" id="A0A4S3KG06"/>
<dbReference type="Proteomes" id="UP000307749">
    <property type="component" value="Unassembled WGS sequence"/>
</dbReference>
<evidence type="ECO:0000256" key="1">
    <source>
        <dbReference type="SAM" id="MobiDB-lite"/>
    </source>
</evidence>
<reference evidence="2 3" key="1">
    <citation type="submission" date="2017-02" db="EMBL/GenBank/DDBJ databases">
        <title>Whole genome sequencing of Metallibacterium scheffleri DSM 24874 (T).</title>
        <authorList>
            <person name="Kumar S."/>
            <person name="Patil P."/>
            <person name="Patil P.B."/>
        </authorList>
    </citation>
    <scope>NUCLEOTIDE SEQUENCE [LARGE SCALE GENOMIC DNA]</scope>
    <source>
        <strain evidence="2 3">DSM 24874</strain>
    </source>
</reference>
<proteinExistence type="predicted"/>
<accession>A0A4S3KG06</accession>
<sequence length="68" mass="7573">MERPTGCHPERSEGSGAPNAPGSLATLQTTARERRNLFEQLMHAVKYNSLGQISHALYEVGGEYRRNM</sequence>
<evidence type="ECO:0000313" key="3">
    <source>
        <dbReference type="Proteomes" id="UP000307749"/>
    </source>
</evidence>
<feature type="region of interest" description="Disordered" evidence="1">
    <location>
        <begin position="1"/>
        <end position="29"/>
    </location>
</feature>
<name>A0A4S3KG06_9GAMM</name>
<keyword evidence="3" id="KW-1185">Reference proteome</keyword>
<evidence type="ECO:0000313" key="2">
    <source>
        <dbReference type="EMBL" id="THD07537.1"/>
    </source>
</evidence>